<accession>A0A0V1AMK8</accession>
<organism evidence="1 2">
    <name type="scientific">Trichinella spiralis</name>
    <name type="common">Trichina worm</name>
    <dbReference type="NCBI Taxonomy" id="6334"/>
    <lineage>
        <taxon>Eukaryota</taxon>
        <taxon>Metazoa</taxon>
        <taxon>Ecdysozoa</taxon>
        <taxon>Nematoda</taxon>
        <taxon>Enoplea</taxon>
        <taxon>Dorylaimia</taxon>
        <taxon>Trichinellida</taxon>
        <taxon>Trichinellidae</taxon>
        <taxon>Trichinella</taxon>
    </lineage>
</organism>
<reference evidence="1 2" key="1">
    <citation type="submission" date="2015-01" db="EMBL/GenBank/DDBJ databases">
        <title>Evolution of Trichinella species and genotypes.</title>
        <authorList>
            <person name="Korhonen P.K."/>
            <person name="Edoardo P."/>
            <person name="Giuseppe L.R."/>
            <person name="Gasser R.B."/>
        </authorList>
    </citation>
    <scope>NUCLEOTIDE SEQUENCE [LARGE SCALE GENOMIC DNA]</scope>
    <source>
        <strain evidence="1">ISS3</strain>
    </source>
</reference>
<gene>
    <name evidence="1" type="ORF">T01_2470</name>
</gene>
<dbReference type="InParanoid" id="A0A0V1AMK8"/>
<dbReference type="EMBL" id="JYDH01000719">
    <property type="protein sequence ID" value="KRY25802.1"/>
    <property type="molecule type" value="Genomic_DNA"/>
</dbReference>
<evidence type="ECO:0000313" key="2">
    <source>
        <dbReference type="Proteomes" id="UP000054776"/>
    </source>
</evidence>
<protein>
    <submittedName>
        <fullName evidence="1">Uncharacterized protein</fullName>
    </submittedName>
</protein>
<dbReference type="AlphaFoldDB" id="A0A0V1AMK8"/>
<comment type="caution">
    <text evidence="1">The sequence shown here is derived from an EMBL/GenBank/DDBJ whole genome shotgun (WGS) entry which is preliminary data.</text>
</comment>
<evidence type="ECO:0000313" key="1">
    <source>
        <dbReference type="EMBL" id="KRY25802.1"/>
    </source>
</evidence>
<name>A0A0V1AMK8_TRISP</name>
<proteinExistence type="predicted"/>
<sequence length="71" mass="8164">MNEIAAFFGNYPLLNMWIFLQRFVITSINTSSQSTTCKSKSKKTRKLWPMGNMQIFICPKATPKAMPQAKF</sequence>
<keyword evidence="2" id="KW-1185">Reference proteome</keyword>
<dbReference type="Proteomes" id="UP000054776">
    <property type="component" value="Unassembled WGS sequence"/>
</dbReference>